<comment type="caution">
    <text evidence="1">The sequence shown here is derived from an EMBL/GenBank/DDBJ whole genome shotgun (WGS) entry which is preliminary data.</text>
</comment>
<protein>
    <submittedName>
        <fullName evidence="1">Uncharacterized protein</fullName>
    </submittedName>
</protein>
<proteinExistence type="predicted"/>
<name>A0AAV8XFT6_9CUCU</name>
<evidence type="ECO:0000313" key="1">
    <source>
        <dbReference type="EMBL" id="KAJ8937631.1"/>
    </source>
</evidence>
<sequence length="63" mass="7487">MNMIRLGSLQNLRIKITPNWIPSQNMGYTSINTKDQEAIERHSRIANRRKRLKMVEMFVNIDN</sequence>
<dbReference type="AlphaFoldDB" id="A0AAV8XFT6"/>
<evidence type="ECO:0000313" key="2">
    <source>
        <dbReference type="Proteomes" id="UP001162156"/>
    </source>
</evidence>
<dbReference type="EMBL" id="JANEYF010003296">
    <property type="protein sequence ID" value="KAJ8937631.1"/>
    <property type="molecule type" value="Genomic_DNA"/>
</dbReference>
<accession>A0AAV8XFT6</accession>
<keyword evidence="2" id="KW-1185">Reference proteome</keyword>
<dbReference type="Proteomes" id="UP001162156">
    <property type="component" value="Unassembled WGS sequence"/>
</dbReference>
<gene>
    <name evidence="1" type="ORF">NQ314_011771</name>
</gene>
<organism evidence="1 2">
    <name type="scientific">Rhamnusium bicolor</name>
    <dbReference type="NCBI Taxonomy" id="1586634"/>
    <lineage>
        <taxon>Eukaryota</taxon>
        <taxon>Metazoa</taxon>
        <taxon>Ecdysozoa</taxon>
        <taxon>Arthropoda</taxon>
        <taxon>Hexapoda</taxon>
        <taxon>Insecta</taxon>
        <taxon>Pterygota</taxon>
        <taxon>Neoptera</taxon>
        <taxon>Endopterygota</taxon>
        <taxon>Coleoptera</taxon>
        <taxon>Polyphaga</taxon>
        <taxon>Cucujiformia</taxon>
        <taxon>Chrysomeloidea</taxon>
        <taxon>Cerambycidae</taxon>
        <taxon>Lepturinae</taxon>
        <taxon>Rhagiini</taxon>
        <taxon>Rhamnusium</taxon>
    </lineage>
</organism>
<reference evidence="1" key="1">
    <citation type="journal article" date="2023" name="Insect Mol. Biol.">
        <title>Genome sequencing provides insights into the evolution of gene families encoding plant cell wall-degrading enzymes in longhorned beetles.</title>
        <authorList>
            <person name="Shin N.R."/>
            <person name="Okamura Y."/>
            <person name="Kirsch R."/>
            <person name="Pauchet Y."/>
        </authorList>
    </citation>
    <scope>NUCLEOTIDE SEQUENCE</scope>
    <source>
        <strain evidence="1">RBIC_L_NR</strain>
    </source>
</reference>